<name>A0ACA9M4D2_9GLOM</name>
<reference evidence="1" key="1">
    <citation type="submission" date="2021-06" db="EMBL/GenBank/DDBJ databases">
        <authorList>
            <person name="Kallberg Y."/>
            <person name="Tangrot J."/>
            <person name="Rosling A."/>
        </authorList>
    </citation>
    <scope>NUCLEOTIDE SEQUENCE</scope>
    <source>
        <strain evidence="1">28 12/20/2015</strain>
    </source>
</reference>
<evidence type="ECO:0000313" key="1">
    <source>
        <dbReference type="EMBL" id="CAG8566765.1"/>
    </source>
</evidence>
<gene>
    <name evidence="1" type="ORF">SPELUC_LOCUS5832</name>
</gene>
<protein>
    <submittedName>
        <fullName evidence="1">14697_t:CDS:1</fullName>
    </submittedName>
</protein>
<dbReference type="Proteomes" id="UP000789366">
    <property type="component" value="Unassembled WGS sequence"/>
</dbReference>
<dbReference type="EMBL" id="CAJVPW010006248">
    <property type="protein sequence ID" value="CAG8566765.1"/>
    <property type="molecule type" value="Genomic_DNA"/>
</dbReference>
<evidence type="ECO:0000313" key="2">
    <source>
        <dbReference type="Proteomes" id="UP000789366"/>
    </source>
</evidence>
<comment type="caution">
    <text evidence="1">The sequence shown here is derived from an EMBL/GenBank/DDBJ whole genome shotgun (WGS) entry which is preliminary data.</text>
</comment>
<proteinExistence type="predicted"/>
<keyword evidence="2" id="KW-1185">Reference proteome</keyword>
<accession>A0ACA9M4D2</accession>
<sequence>MKVNKSNTNKEVIRKPTKKIDGRSATRTGRIVQFATSVTVDFDNTIRQLARDDEEISSFAQADQITQSELLTKGLELCQKDRAKKKSLISQIQQNLLLQIGAQPPKSTTIWLTPPNKSFSNVRLICIVIRILLYLTKSKKNMINIHNKYSPDWEKEIKRLSLILKDDKSKKLETLLTEHTELEKDYQTKTQAIRKSSNERKKLLNIASYTREIEKEETRLNTNSTTHNPRMKNFLGTGTEIETTEEQILNTIAYLVQALKKIDKDDFTAKYNAKQSDTAKQAKVATYLTNIQQQEIIVGSNTYDFASTYQKFDKSEAYSTEQLKDYGINIDPTKTTLYKTGSEKQTLAVGSVTDGTNYTLPESLTSIQEIKDQLEMEKLGAAVKLVELKKTIDEKR</sequence>
<organism evidence="1 2">
    <name type="scientific">Cetraspora pellucida</name>
    <dbReference type="NCBI Taxonomy" id="1433469"/>
    <lineage>
        <taxon>Eukaryota</taxon>
        <taxon>Fungi</taxon>
        <taxon>Fungi incertae sedis</taxon>
        <taxon>Mucoromycota</taxon>
        <taxon>Glomeromycotina</taxon>
        <taxon>Glomeromycetes</taxon>
        <taxon>Diversisporales</taxon>
        <taxon>Gigasporaceae</taxon>
        <taxon>Cetraspora</taxon>
    </lineage>
</organism>
<feature type="non-terminal residue" evidence="1">
    <location>
        <position position="396"/>
    </location>
</feature>